<dbReference type="AlphaFoldDB" id="A0A9N9DNV7"/>
<dbReference type="Proteomes" id="UP000789739">
    <property type="component" value="Unassembled WGS sequence"/>
</dbReference>
<feature type="non-terminal residue" evidence="1">
    <location>
        <position position="1"/>
    </location>
</feature>
<sequence>MTFTNEKSNISTENVQQFLAEKRAQREAIIAERRKLAEENFATRIQSDEVITIGAEIRREKRRFMKPPE</sequence>
<evidence type="ECO:0000313" key="2">
    <source>
        <dbReference type="Proteomes" id="UP000789739"/>
    </source>
</evidence>
<accession>A0A9N9DNV7</accession>
<name>A0A9N9DNV7_9GLOM</name>
<gene>
    <name evidence="1" type="ORF">PBRASI_LOCUS10042</name>
</gene>
<keyword evidence="2" id="KW-1185">Reference proteome</keyword>
<dbReference type="EMBL" id="CAJVPI010002591">
    <property type="protein sequence ID" value="CAG8646252.1"/>
    <property type="molecule type" value="Genomic_DNA"/>
</dbReference>
<reference evidence="1" key="1">
    <citation type="submission" date="2021-06" db="EMBL/GenBank/DDBJ databases">
        <authorList>
            <person name="Kallberg Y."/>
            <person name="Tangrot J."/>
            <person name="Rosling A."/>
        </authorList>
    </citation>
    <scope>NUCLEOTIDE SEQUENCE</scope>
    <source>
        <strain evidence="1">BR232B</strain>
    </source>
</reference>
<evidence type="ECO:0000313" key="1">
    <source>
        <dbReference type="EMBL" id="CAG8646252.1"/>
    </source>
</evidence>
<organism evidence="1 2">
    <name type="scientific">Paraglomus brasilianum</name>
    <dbReference type="NCBI Taxonomy" id="144538"/>
    <lineage>
        <taxon>Eukaryota</taxon>
        <taxon>Fungi</taxon>
        <taxon>Fungi incertae sedis</taxon>
        <taxon>Mucoromycota</taxon>
        <taxon>Glomeromycotina</taxon>
        <taxon>Glomeromycetes</taxon>
        <taxon>Paraglomerales</taxon>
        <taxon>Paraglomeraceae</taxon>
        <taxon>Paraglomus</taxon>
    </lineage>
</organism>
<proteinExistence type="predicted"/>
<protein>
    <submittedName>
        <fullName evidence="1">8567_t:CDS:1</fullName>
    </submittedName>
</protein>
<dbReference type="OrthoDB" id="10394131at2759"/>
<comment type="caution">
    <text evidence="1">The sequence shown here is derived from an EMBL/GenBank/DDBJ whole genome shotgun (WGS) entry which is preliminary data.</text>
</comment>